<protein>
    <submittedName>
        <fullName evidence="1">Uncharacterized protein</fullName>
    </submittedName>
</protein>
<proteinExistence type="predicted"/>
<dbReference type="Proteomes" id="UP000517712">
    <property type="component" value="Unassembled WGS sequence"/>
</dbReference>
<organism evidence="1 2">
    <name type="scientific">Microbacterium ginsengiterrae</name>
    <dbReference type="NCBI Taxonomy" id="546115"/>
    <lineage>
        <taxon>Bacteria</taxon>
        <taxon>Bacillati</taxon>
        <taxon>Actinomycetota</taxon>
        <taxon>Actinomycetes</taxon>
        <taxon>Micrococcales</taxon>
        <taxon>Microbacteriaceae</taxon>
        <taxon>Microbacterium</taxon>
    </lineage>
</organism>
<reference evidence="1 2" key="1">
    <citation type="submission" date="2020-08" db="EMBL/GenBank/DDBJ databases">
        <title>Sequencing the genomes of 1000 actinobacteria strains.</title>
        <authorList>
            <person name="Klenk H.-P."/>
        </authorList>
    </citation>
    <scope>NUCLEOTIDE SEQUENCE [LARGE SCALE GENOMIC DNA]</scope>
    <source>
        <strain evidence="1 2">DSM 24823</strain>
    </source>
</reference>
<name>A0A7W9FDI5_9MICO</name>
<dbReference type="EMBL" id="JACHMU010000001">
    <property type="protein sequence ID" value="MBB5743548.1"/>
    <property type="molecule type" value="Genomic_DNA"/>
</dbReference>
<sequence>MNDRGGIQGRSGSGVSQSTCPSWMVRTWLSEPSLRTFRVLE</sequence>
<comment type="caution">
    <text evidence="1">The sequence shown here is derived from an EMBL/GenBank/DDBJ whole genome shotgun (WGS) entry which is preliminary data.</text>
</comment>
<gene>
    <name evidence="1" type="ORF">HD600_002045</name>
</gene>
<keyword evidence="2" id="KW-1185">Reference proteome</keyword>
<evidence type="ECO:0000313" key="2">
    <source>
        <dbReference type="Proteomes" id="UP000517712"/>
    </source>
</evidence>
<evidence type="ECO:0000313" key="1">
    <source>
        <dbReference type="EMBL" id="MBB5743548.1"/>
    </source>
</evidence>
<accession>A0A7W9FDI5</accession>
<dbReference type="AlphaFoldDB" id="A0A7W9FDI5"/>